<proteinExistence type="predicted"/>
<sequence length="740" mass="82361">MSVIYLYTQRHGGKREEGITIELFEVKGVAYDQKGAGIISLKKLLETETPAMISGRLRLLLPGSKDTVIGQLEYQLEVPFSLIKALKIQKRRLTASTYLPMDASLPSSIYNEVEILIHRCSNLQSLTKSKQLPSTYAAYQIYDLQPHLTQIQNKNSNPVYNDSRSFTLPLGVALHRYLKTEELQIYVVEENSNKTAKELGSVTLPLFPLARNQSIKGTFSLVASDGQISEATIDLSVYWKYAYTFNDENVEIEQPIPVKFPKWKPISVESPKTEPAPEIEKTKTPPKASSSESSPSVDGGTYFQSPGHRRPAPPPPSQETKAELPQPDVPSNVPHLNAPSSSSSVESSSAEDTIIENAHIEEPSHFDPDISPQPKASAVIESDDDSSDTYVVEDDDLQDSDLQQKVRETSIDEIPDIPKDDEEPPPPPRIQPQPESTPTPPETDSEKNDILRRLTKMSPPTESSSEASEGSEAPEIIGLKEELEKLGREIEEDSGIKPEPPKPPLRLPPIAPPRRTTGRLNFKDPLHTSVPPSEESSIAGSINGSPRPRERTIYKSTPDLAARATSSTIKQFEQPQRPEVPHLDCSVTIRLGRLSLVEHSPLLDESFDNLNVFIEWSFLDFSSDLCETPESVALPRNTWKVETFECERIYELNSRRTALLKQWMDLNTRLSFNLVSDPQDDGDCDDLGVAQLDLSDAINTSVHSIVFHDVDGEAIAVLDLSIMYSDELTKILLADEKEEE</sequence>
<evidence type="ECO:0000313" key="1">
    <source>
        <dbReference type="Proteomes" id="UP000887580"/>
    </source>
</evidence>
<evidence type="ECO:0000313" key="2">
    <source>
        <dbReference type="WBParaSite" id="PS1159_v2.g23976.t1"/>
    </source>
</evidence>
<accession>A0AC35G6R6</accession>
<dbReference type="WBParaSite" id="PS1159_v2.g23976.t1">
    <property type="protein sequence ID" value="PS1159_v2.g23976.t1"/>
    <property type="gene ID" value="PS1159_v2.g23976"/>
</dbReference>
<name>A0AC35G6R6_9BILA</name>
<organism evidence="1 2">
    <name type="scientific">Panagrolaimus sp. PS1159</name>
    <dbReference type="NCBI Taxonomy" id="55785"/>
    <lineage>
        <taxon>Eukaryota</taxon>
        <taxon>Metazoa</taxon>
        <taxon>Ecdysozoa</taxon>
        <taxon>Nematoda</taxon>
        <taxon>Chromadorea</taxon>
        <taxon>Rhabditida</taxon>
        <taxon>Tylenchina</taxon>
        <taxon>Panagrolaimomorpha</taxon>
        <taxon>Panagrolaimoidea</taxon>
        <taxon>Panagrolaimidae</taxon>
        <taxon>Panagrolaimus</taxon>
    </lineage>
</organism>
<dbReference type="Proteomes" id="UP000887580">
    <property type="component" value="Unplaced"/>
</dbReference>
<protein>
    <submittedName>
        <fullName evidence="2">C2 domain-containing protein</fullName>
    </submittedName>
</protein>
<reference evidence="2" key="1">
    <citation type="submission" date="2022-11" db="UniProtKB">
        <authorList>
            <consortium name="WormBaseParasite"/>
        </authorList>
    </citation>
    <scope>IDENTIFICATION</scope>
</reference>